<name>G0A189_METMM</name>
<protein>
    <submittedName>
        <fullName evidence="2">Chromate resistance exported protein</fullName>
    </submittedName>
</protein>
<dbReference type="Proteomes" id="UP000008888">
    <property type="component" value="Chromosome"/>
</dbReference>
<evidence type="ECO:0000313" key="3">
    <source>
        <dbReference type="Proteomes" id="UP000008888"/>
    </source>
</evidence>
<dbReference type="STRING" id="857087.Metme_4158"/>
<organism evidence="2 3">
    <name type="scientific">Methylomonas methanica (strain DSM 25384 / MC09)</name>
    <dbReference type="NCBI Taxonomy" id="857087"/>
    <lineage>
        <taxon>Bacteria</taxon>
        <taxon>Pseudomonadati</taxon>
        <taxon>Pseudomonadota</taxon>
        <taxon>Gammaproteobacteria</taxon>
        <taxon>Methylococcales</taxon>
        <taxon>Methylococcaceae</taxon>
        <taxon>Methylomonas</taxon>
    </lineage>
</organism>
<reference evidence="3" key="3">
    <citation type="submission" date="2011-05" db="EMBL/GenBank/DDBJ databases">
        <title>Complete sequence of Methylomonas methanica MC09.</title>
        <authorList>
            <consortium name="US DOE Joint Genome Institute"/>
            <person name="Lucas S."/>
            <person name="Han J."/>
            <person name="Lapidus A."/>
            <person name="Cheng J.-F."/>
            <person name="Goodwin L."/>
            <person name="Pitluck S."/>
            <person name="Peters L."/>
            <person name="Mikhailova N."/>
            <person name="Teshima H."/>
            <person name="Han C."/>
            <person name="Tapia R."/>
            <person name="Land M."/>
            <person name="Hauser L."/>
            <person name="Kyrpides N."/>
            <person name="Ivanova N."/>
            <person name="Pagani I."/>
            <person name="Stein L."/>
            <person name="Woyke T."/>
        </authorList>
    </citation>
    <scope>NUCLEOTIDE SEQUENCE [LARGE SCALE GENOMIC DNA]</scope>
    <source>
        <strain evidence="3">MC09</strain>
    </source>
</reference>
<accession>G0A189</accession>
<dbReference type="eggNOG" id="COG4275">
    <property type="taxonomic scope" value="Bacteria"/>
</dbReference>
<evidence type="ECO:0000259" key="1">
    <source>
        <dbReference type="Pfam" id="PF09828"/>
    </source>
</evidence>
<proteinExistence type="predicted"/>
<feature type="domain" description="ChrB C-terminal" evidence="1">
    <location>
        <begin position="31"/>
        <end position="154"/>
    </location>
</feature>
<sequence length="166" mass="19603">MSSIGKILFIFWIVLLVNTVAAEDEKLVFSTWDTFEVDKCASIWLIKRYISPQAEIRFFKKGEPITEGIEFDTPSAKFRRYHNQSTFETLLEHYKLKEEKLIYLGQIIHDIEVNIWEKKIMAETPDLEKTVNAIISSPNKEYKEYIVEQCYQYFSKYESAKTPVPK</sequence>
<evidence type="ECO:0000313" key="2">
    <source>
        <dbReference type="EMBL" id="AEG02509.1"/>
    </source>
</evidence>
<keyword evidence="3" id="KW-1185">Reference proteome</keyword>
<dbReference type="OrthoDB" id="6605953at2"/>
<dbReference type="RefSeq" id="WP_013820724.1">
    <property type="nucleotide sequence ID" value="NC_015572.1"/>
</dbReference>
<gene>
    <name evidence="2" type="ordered locus">Metme_4158</name>
</gene>
<dbReference type="KEGG" id="mmt:Metme_4158"/>
<dbReference type="EMBL" id="CP002738">
    <property type="protein sequence ID" value="AEG02509.1"/>
    <property type="molecule type" value="Genomic_DNA"/>
</dbReference>
<dbReference type="Pfam" id="PF09828">
    <property type="entry name" value="ChrB_C"/>
    <property type="match status" value="1"/>
</dbReference>
<reference key="2">
    <citation type="submission" date="2011-05" db="EMBL/GenBank/DDBJ databases">
        <title>Complete genome sequence of the aerobic marine methanotroph Methylomonas methanica MC09.</title>
        <authorList>
            <person name="Boden R."/>
            <person name="Cunliffe M."/>
            <person name="Scanlan J."/>
            <person name="Moussard H."/>
            <person name="Kits K.D."/>
            <person name="Klotz M."/>
            <person name="Jetten M."/>
            <person name="Vuilleumier S."/>
            <person name="Han J."/>
            <person name="Peters L."/>
            <person name="Mikhailova N."/>
            <person name="Teshima H."/>
            <person name="Tapia R."/>
            <person name="Kyrpides N."/>
            <person name="Ivanova N."/>
            <person name="Pagani I."/>
            <person name="Cheng J.-F."/>
            <person name="Goodwin L."/>
            <person name="Han C."/>
            <person name="Hauser L."/>
            <person name="Land M."/>
            <person name="Lapidus A."/>
            <person name="Lucas S."/>
            <person name="Pitluck S."/>
            <person name="Woyke T."/>
            <person name="Stein L.Y."/>
            <person name="Murrell C."/>
        </authorList>
    </citation>
    <scope>NUCLEOTIDE SEQUENCE</scope>
    <source>
        <strain>MC09</strain>
    </source>
</reference>
<dbReference type="InterPro" id="IPR018634">
    <property type="entry name" value="ChrB_C"/>
</dbReference>
<reference evidence="2 3" key="1">
    <citation type="journal article" date="2011" name="J. Bacteriol.">
        <title>Complete Genome Sequence of the Aerobic Marine Methanotroph Methylomonas methanica MC09.</title>
        <authorList>
            <person name="Boden R."/>
            <person name="Cunliffe M."/>
            <person name="Scanlan J."/>
            <person name="Moussard H."/>
            <person name="Kits K.D."/>
            <person name="Klotz M.G."/>
            <person name="Jetten M.S."/>
            <person name="Vuilleumier S."/>
            <person name="Han J."/>
            <person name="Peters L."/>
            <person name="Mikhailova N."/>
            <person name="Teshima H."/>
            <person name="Tapia R."/>
            <person name="Kyrpides N."/>
            <person name="Ivanova N."/>
            <person name="Pagani I."/>
            <person name="Cheng J.F."/>
            <person name="Goodwin L."/>
            <person name="Han C."/>
            <person name="Hauser L."/>
            <person name="Land M.L."/>
            <person name="Lapidus A."/>
            <person name="Lucas S."/>
            <person name="Pitluck S."/>
            <person name="Woyke T."/>
            <person name="Stein L."/>
            <person name="Murrell J.C."/>
        </authorList>
    </citation>
    <scope>NUCLEOTIDE SEQUENCE [LARGE SCALE GENOMIC DNA]</scope>
    <source>
        <strain evidence="2 3">MC09</strain>
    </source>
</reference>
<dbReference type="AlphaFoldDB" id="G0A189"/>
<dbReference type="HOGENOM" id="CLU_1626314_0_0_6"/>